<evidence type="ECO:0000313" key="8">
    <source>
        <dbReference type="EMBL" id="OGG87279.1"/>
    </source>
</evidence>
<dbReference type="GO" id="GO:0005886">
    <property type="term" value="C:plasma membrane"/>
    <property type="evidence" value="ECO:0007669"/>
    <property type="project" value="TreeGrafter"/>
</dbReference>
<organism evidence="8 9">
    <name type="scientific">Candidatus Kuenenbacteria bacterium RIFCSPHIGHO2_02_FULL_39_13</name>
    <dbReference type="NCBI Taxonomy" id="1798561"/>
    <lineage>
        <taxon>Bacteria</taxon>
        <taxon>Candidatus Kueneniibacteriota</taxon>
    </lineage>
</organism>
<dbReference type="STRING" id="1798561.A3B87_00205"/>
<evidence type="ECO:0000313" key="9">
    <source>
        <dbReference type="Proteomes" id="UP000179136"/>
    </source>
</evidence>
<dbReference type="InterPro" id="IPR051401">
    <property type="entry name" value="GtrA_CellWall_Glycosyl"/>
</dbReference>
<evidence type="ECO:0000256" key="4">
    <source>
        <dbReference type="ARBA" id="ARBA00022989"/>
    </source>
</evidence>
<evidence type="ECO:0000256" key="6">
    <source>
        <dbReference type="SAM" id="Phobius"/>
    </source>
</evidence>
<keyword evidence="5 6" id="KW-0472">Membrane</keyword>
<gene>
    <name evidence="8" type="ORF">A3B87_00205</name>
</gene>
<comment type="similarity">
    <text evidence="2">Belongs to the GtrA family.</text>
</comment>
<dbReference type="PANTHER" id="PTHR38459:SF1">
    <property type="entry name" value="PROPHAGE BACTOPRENOL-LINKED GLUCOSE TRANSLOCASE HOMOLOG"/>
    <property type="match status" value="1"/>
</dbReference>
<dbReference type="PANTHER" id="PTHR38459">
    <property type="entry name" value="PROPHAGE BACTOPRENOL-LINKED GLUCOSE TRANSLOCASE HOMOLOG"/>
    <property type="match status" value="1"/>
</dbReference>
<comment type="caution">
    <text evidence="8">The sequence shown here is derived from an EMBL/GenBank/DDBJ whole genome shotgun (WGS) entry which is preliminary data.</text>
</comment>
<reference evidence="8 9" key="1">
    <citation type="journal article" date="2016" name="Nat. Commun.">
        <title>Thousands of microbial genomes shed light on interconnected biogeochemical processes in an aquifer system.</title>
        <authorList>
            <person name="Anantharaman K."/>
            <person name="Brown C.T."/>
            <person name="Hug L.A."/>
            <person name="Sharon I."/>
            <person name="Castelle C.J."/>
            <person name="Probst A.J."/>
            <person name="Thomas B.C."/>
            <person name="Singh A."/>
            <person name="Wilkins M.J."/>
            <person name="Karaoz U."/>
            <person name="Brodie E.L."/>
            <person name="Williams K.H."/>
            <person name="Hubbard S.S."/>
            <person name="Banfield J.F."/>
        </authorList>
    </citation>
    <scope>NUCLEOTIDE SEQUENCE [LARGE SCALE GENOMIC DNA]</scope>
</reference>
<feature type="transmembrane region" description="Helical" evidence="6">
    <location>
        <begin position="124"/>
        <end position="142"/>
    </location>
</feature>
<keyword evidence="3 6" id="KW-0812">Transmembrane</keyword>
<dbReference type="InterPro" id="IPR007267">
    <property type="entry name" value="GtrA_DPMS_TM"/>
</dbReference>
<feature type="transmembrane region" description="Helical" evidence="6">
    <location>
        <begin position="59"/>
        <end position="77"/>
    </location>
</feature>
<evidence type="ECO:0000259" key="7">
    <source>
        <dbReference type="Pfam" id="PF04138"/>
    </source>
</evidence>
<dbReference type="AlphaFoldDB" id="A0A1F6FN35"/>
<dbReference type="GO" id="GO:0000271">
    <property type="term" value="P:polysaccharide biosynthetic process"/>
    <property type="evidence" value="ECO:0007669"/>
    <property type="project" value="InterPro"/>
</dbReference>
<dbReference type="Pfam" id="PF04138">
    <property type="entry name" value="GtrA_DPMS_TM"/>
    <property type="match status" value="1"/>
</dbReference>
<comment type="subcellular location">
    <subcellularLocation>
        <location evidence="1">Membrane</location>
        <topology evidence="1">Multi-pass membrane protein</topology>
    </subcellularLocation>
</comment>
<protein>
    <recommendedName>
        <fullName evidence="7">GtrA/DPMS transmembrane domain-containing protein</fullName>
    </recommendedName>
</protein>
<sequence>MLKLYNSTLNTIRQFPFLRKYPAVKELMKYSLVGNLSNILDLGLYIYLTRAFFFWREHYLTANIFTMLIASIVRFIFHKHWTFRDNGKNIHWQYFKFILVMILGSIINELVLFITVEHIGCHDIIGKIIGLAIGTLIVYSLTKKWVFNKEELNNKINN</sequence>
<accession>A0A1F6FN35</accession>
<proteinExistence type="inferred from homology"/>
<evidence type="ECO:0000256" key="5">
    <source>
        <dbReference type="ARBA" id="ARBA00023136"/>
    </source>
</evidence>
<evidence type="ECO:0000256" key="3">
    <source>
        <dbReference type="ARBA" id="ARBA00022692"/>
    </source>
</evidence>
<feature type="transmembrane region" description="Helical" evidence="6">
    <location>
        <begin position="27"/>
        <end position="47"/>
    </location>
</feature>
<evidence type="ECO:0000256" key="2">
    <source>
        <dbReference type="ARBA" id="ARBA00009399"/>
    </source>
</evidence>
<evidence type="ECO:0000256" key="1">
    <source>
        <dbReference type="ARBA" id="ARBA00004141"/>
    </source>
</evidence>
<dbReference type="EMBL" id="MFMW01000017">
    <property type="protein sequence ID" value="OGG87279.1"/>
    <property type="molecule type" value="Genomic_DNA"/>
</dbReference>
<keyword evidence="4 6" id="KW-1133">Transmembrane helix</keyword>
<feature type="domain" description="GtrA/DPMS transmembrane" evidence="7">
    <location>
        <begin position="29"/>
        <end position="147"/>
    </location>
</feature>
<dbReference type="Proteomes" id="UP000179136">
    <property type="component" value="Unassembled WGS sequence"/>
</dbReference>
<feature type="transmembrane region" description="Helical" evidence="6">
    <location>
        <begin position="97"/>
        <end position="118"/>
    </location>
</feature>
<name>A0A1F6FN35_9BACT</name>